<gene>
    <name evidence="1" type="ORF">LSAA_4515</name>
</gene>
<proteinExistence type="predicted"/>
<dbReference type="Proteomes" id="UP000675881">
    <property type="component" value="Chromosome 13"/>
</dbReference>
<sequence>MEADLSLSGEDVEQFQKLNTELFGELSELKSIVGKASEYLEELRLIALPDGIKMVIPSQVILPIKAMYVSAIGGVSLKKHRTQRLGLPPFSPSHRFVVYRTHIFWDDRLDHPPRKIPVKLRGQFPIATSGLPLIEVATQSNLGQITYFSLIETGATVSVIPYKSGASIKVAGEIKIKNTFRSSKETKSDQQQRELSVITEYVQYIKENYHVVPDCLSCPVSSIGSIQFIKCQFISLDIQSWFEGFWLKPAKVTGKEVVEESIYKKTPCEHREKYPKRNFRLRKEEDDDYD</sequence>
<protein>
    <submittedName>
        <fullName evidence="1">(salmon louse) hypothetical protein</fullName>
    </submittedName>
</protein>
<reference evidence="1" key="1">
    <citation type="submission" date="2021-02" db="EMBL/GenBank/DDBJ databases">
        <authorList>
            <person name="Bekaert M."/>
        </authorList>
    </citation>
    <scope>NUCLEOTIDE SEQUENCE</scope>
    <source>
        <strain evidence="1">IoA-00</strain>
    </source>
</reference>
<evidence type="ECO:0000313" key="2">
    <source>
        <dbReference type="Proteomes" id="UP000675881"/>
    </source>
</evidence>
<keyword evidence="2" id="KW-1185">Reference proteome</keyword>
<dbReference type="AlphaFoldDB" id="A0A7R8H2G0"/>
<accession>A0A7R8H2G0</accession>
<organism evidence="1 2">
    <name type="scientific">Lepeophtheirus salmonis</name>
    <name type="common">Salmon louse</name>
    <name type="synonym">Caligus salmonis</name>
    <dbReference type="NCBI Taxonomy" id="72036"/>
    <lineage>
        <taxon>Eukaryota</taxon>
        <taxon>Metazoa</taxon>
        <taxon>Ecdysozoa</taxon>
        <taxon>Arthropoda</taxon>
        <taxon>Crustacea</taxon>
        <taxon>Multicrustacea</taxon>
        <taxon>Hexanauplia</taxon>
        <taxon>Copepoda</taxon>
        <taxon>Siphonostomatoida</taxon>
        <taxon>Caligidae</taxon>
        <taxon>Lepeophtheirus</taxon>
    </lineage>
</organism>
<name>A0A7R8H2G0_LEPSM</name>
<evidence type="ECO:0000313" key="1">
    <source>
        <dbReference type="EMBL" id="CAF2827882.1"/>
    </source>
</evidence>
<dbReference type="EMBL" id="HG994592">
    <property type="protein sequence ID" value="CAF2827882.1"/>
    <property type="molecule type" value="Genomic_DNA"/>
</dbReference>